<keyword evidence="2" id="KW-1185">Reference proteome</keyword>
<reference evidence="2" key="1">
    <citation type="journal article" date="2014" name="Proc. Natl. Acad. Sci. U.S.A.">
        <title>Extensive sampling of basidiomycete genomes demonstrates inadequacy of the white-rot/brown-rot paradigm for wood decay fungi.</title>
        <authorList>
            <person name="Riley R."/>
            <person name="Salamov A.A."/>
            <person name="Brown D.W."/>
            <person name="Nagy L.G."/>
            <person name="Floudas D."/>
            <person name="Held B.W."/>
            <person name="Levasseur A."/>
            <person name="Lombard V."/>
            <person name="Morin E."/>
            <person name="Otillar R."/>
            <person name="Lindquist E.A."/>
            <person name="Sun H."/>
            <person name="LaButti K.M."/>
            <person name="Schmutz J."/>
            <person name="Jabbour D."/>
            <person name="Luo H."/>
            <person name="Baker S.E."/>
            <person name="Pisabarro A.G."/>
            <person name="Walton J.D."/>
            <person name="Blanchette R.A."/>
            <person name="Henrissat B."/>
            <person name="Martin F."/>
            <person name="Cullen D."/>
            <person name="Hibbett D.S."/>
            <person name="Grigoriev I.V."/>
        </authorList>
    </citation>
    <scope>NUCLEOTIDE SEQUENCE [LARGE SCALE GENOMIC DNA]</scope>
    <source>
        <strain evidence="2">FD-172 SS1</strain>
    </source>
</reference>
<gene>
    <name evidence="1" type="ORF">BOTBODRAFT_474277</name>
</gene>
<evidence type="ECO:0000313" key="1">
    <source>
        <dbReference type="EMBL" id="KDQ10818.1"/>
    </source>
</evidence>
<proteinExistence type="predicted"/>
<protein>
    <submittedName>
        <fullName evidence="1">Uncharacterized protein</fullName>
    </submittedName>
</protein>
<dbReference type="Proteomes" id="UP000027195">
    <property type="component" value="Unassembled WGS sequence"/>
</dbReference>
<name>A0A067M510_BOTB1</name>
<evidence type="ECO:0000313" key="2">
    <source>
        <dbReference type="Proteomes" id="UP000027195"/>
    </source>
</evidence>
<dbReference type="AlphaFoldDB" id="A0A067M510"/>
<dbReference type="EMBL" id="KL198064">
    <property type="protein sequence ID" value="KDQ10818.1"/>
    <property type="molecule type" value="Genomic_DNA"/>
</dbReference>
<accession>A0A067M510</accession>
<dbReference type="HOGENOM" id="CLU_2687481_0_0_1"/>
<organism evidence="1 2">
    <name type="scientific">Botryobasidium botryosum (strain FD-172 SS1)</name>
    <dbReference type="NCBI Taxonomy" id="930990"/>
    <lineage>
        <taxon>Eukaryota</taxon>
        <taxon>Fungi</taxon>
        <taxon>Dikarya</taxon>
        <taxon>Basidiomycota</taxon>
        <taxon>Agaricomycotina</taxon>
        <taxon>Agaricomycetes</taxon>
        <taxon>Cantharellales</taxon>
        <taxon>Botryobasidiaceae</taxon>
        <taxon>Botryobasidium</taxon>
    </lineage>
</organism>
<sequence length="74" mass="8597">MRATAHPSPRQSREFSRLFFSPTAYRFVCAFTMAHGTSLLRDPTSQQPQLRSRLQLCVRPFVLRLSTWLELSRG</sequence>
<dbReference type="InParanoid" id="A0A067M510"/>